<accession>A0A6J3KGD8</accession>
<keyword evidence="15" id="KW-1185">Reference proteome</keyword>
<sequence>MDPEEENLEMHLLHDYTTNSTKSQTIYRLLLNYLRTKNIKHFKCLVEQSLKKQPAIIDVNYAYPNRSNETCLDIACKNGLPEFVKFLLEKGAKVNRVNEAHNRGPIHFATENGYTDVLSILLDERTINPNLEAGQQTALHMAVKKNDLNCASLLLEKGASPNIPNNKGLTALHMAAMKGQKDMVNLILEKTTHVLNLDTYKDYNNQTTREVLEKKLPNIQLPSVEKQGVNVYDLKYYLNANDEINFLKCLEIVENEAVNNVAKDLIEMAVERNFKNAVITLLKKTRGTGCNLEKAANLAVEQGLPHILREILETDVDVTSDLLLKACIELGIPDKEESGNMDDRLKCLNLILEREDVDVRCTDSKGNTPLHYAARADCREAVTLLLEKGSYIGHMNNFGVPPVEDISVSTLSQYFDNCIQARKKRTNEYTIEFDYKCLVPHDIPYTMSQQKNTISQNRREMDVFQYIASNNGLKHILKHPLLSSFLYLKWHRIRHILHLNLAFYILFYLLLNTYILQVTYIMRDSQISANSSVQINEEIKGSTSIYVLHIFTGIVTALFAFREILQLFSSPCHYVSSFENWIEIALIILGFVILSDATMQVAAIVILLSALEMVILLGKHPRMSTGIEMFKKVSFNFVRFLLLYVFLVVGFAFAFFVVFKDDKKHFLDPGYSLFKTIIMITGEFDSNEIVFVSHPILSRFIFTFFIFFIVIVLFNLLNGLAVSDTAKILGKAELVGLISRIQVLSHIENLVVPAPFTRKTQCSICYGLLHGFEYNPLAFLVRKVLLFPTYLSTGKLSVEPYDILFYHNVKSDKDSSEVFPTFKMDSYIMKQTKDVLLRKGQESNNEKMFNKLEKLERRFTTMEIILNSIKQKIENNNFNVEEVGN</sequence>
<dbReference type="KEGG" id="bvk:117234352"/>
<feature type="transmembrane region" description="Helical" evidence="13">
    <location>
        <begin position="696"/>
        <end position="717"/>
    </location>
</feature>
<evidence type="ECO:0000259" key="14">
    <source>
        <dbReference type="Pfam" id="PF00520"/>
    </source>
</evidence>
<evidence type="ECO:0000256" key="1">
    <source>
        <dbReference type="ARBA" id="ARBA00004141"/>
    </source>
</evidence>
<dbReference type="GO" id="GO:0005216">
    <property type="term" value="F:monoatomic ion channel activity"/>
    <property type="evidence" value="ECO:0007669"/>
    <property type="project" value="InterPro"/>
</dbReference>
<dbReference type="GO" id="GO:0034703">
    <property type="term" value="C:cation channel complex"/>
    <property type="evidence" value="ECO:0007669"/>
    <property type="project" value="UniProtKB-ARBA"/>
</dbReference>
<keyword evidence="3" id="KW-0716">Sensory transduction</keyword>
<dbReference type="RefSeq" id="XP_033351401.1">
    <property type="nucleotide sequence ID" value="XM_033495510.1"/>
</dbReference>
<keyword evidence="8" id="KW-0406">Ion transport</keyword>
<dbReference type="SUPFAM" id="SSF48403">
    <property type="entry name" value="Ankyrin repeat"/>
    <property type="match status" value="1"/>
</dbReference>
<protein>
    <submittedName>
        <fullName evidence="16">Transient receptor potential cation channel protein painless</fullName>
    </submittedName>
</protein>
<dbReference type="InterPro" id="IPR005821">
    <property type="entry name" value="Ion_trans_dom"/>
</dbReference>
<dbReference type="AlphaFoldDB" id="A0A6J3KGD8"/>
<dbReference type="Proteomes" id="UP000504631">
    <property type="component" value="Unplaced"/>
</dbReference>
<keyword evidence="6 13" id="KW-1133">Transmembrane helix</keyword>
<dbReference type="GeneID" id="117234352"/>
<dbReference type="CTD" id="37985"/>
<keyword evidence="12" id="KW-0175">Coiled coil</keyword>
<keyword evidence="4 13" id="KW-0812">Transmembrane</keyword>
<evidence type="ECO:0000256" key="5">
    <source>
        <dbReference type="ARBA" id="ARBA00022737"/>
    </source>
</evidence>
<evidence type="ECO:0000256" key="13">
    <source>
        <dbReference type="SAM" id="Phobius"/>
    </source>
</evidence>
<evidence type="ECO:0000256" key="9">
    <source>
        <dbReference type="ARBA" id="ARBA00023136"/>
    </source>
</evidence>
<feature type="transmembrane region" description="Helical" evidence="13">
    <location>
        <begin position="637"/>
        <end position="659"/>
    </location>
</feature>
<feature type="transmembrane region" description="Helical" evidence="13">
    <location>
        <begin position="501"/>
        <end position="522"/>
    </location>
</feature>
<evidence type="ECO:0000256" key="11">
    <source>
        <dbReference type="PROSITE-ProRule" id="PRU00023"/>
    </source>
</evidence>
<evidence type="ECO:0000256" key="4">
    <source>
        <dbReference type="ARBA" id="ARBA00022692"/>
    </source>
</evidence>
<evidence type="ECO:0000313" key="15">
    <source>
        <dbReference type="Proteomes" id="UP000504631"/>
    </source>
</evidence>
<name>A0A6J3KGD8_9HYME</name>
<evidence type="ECO:0000256" key="3">
    <source>
        <dbReference type="ARBA" id="ARBA00022606"/>
    </source>
</evidence>
<dbReference type="Gene3D" id="1.25.40.20">
    <property type="entry name" value="Ankyrin repeat-containing domain"/>
    <property type="match status" value="2"/>
</dbReference>
<evidence type="ECO:0000256" key="7">
    <source>
        <dbReference type="ARBA" id="ARBA00023043"/>
    </source>
</evidence>
<keyword evidence="5" id="KW-0677">Repeat</keyword>
<evidence type="ECO:0000256" key="8">
    <source>
        <dbReference type="ARBA" id="ARBA00023065"/>
    </source>
</evidence>
<dbReference type="InterPro" id="IPR036770">
    <property type="entry name" value="Ankyrin_rpt-contain_sf"/>
</dbReference>
<dbReference type="PROSITE" id="PS50088">
    <property type="entry name" value="ANK_REPEAT"/>
    <property type="match status" value="4"/>
</dbReference>
<feature type="coiled-coil region" evidence="12">
    <location>
        <begin position="838"/>
        <end position="872"/>
    </location>
</feature>
<dbReference type="InterPro" id="IPR052076">
    <property type="entry name" value="TRP_cation_channel"/>
</dbReference>
<keyword evidence="7 11" id="KW-0040">ANK repeat</keyword>
<keyword evidence="10" id="KW-0407">Ion channel</keyword>
<dbReference type="SMART" id="SM00248">
    <property type="entry name" value="ANK"/>
    <property type="match status" value="6"/>
</dbReference>
<gene>
    <name evidence="16" type="primary">LOC117234352</name>
</gene>
<dbReference type="PANTHER" id="PTHR47143:SF4">
    <property type="entry name" value="TRANSIENT RECEPTOR POTENTIAL CATION CHANNEL PROTEIN PAINLESS"/>
    <property type="match status" value="1"/>
</dbReference>
<feature type="repeat" description="ANK" evidence="11">
    <location>
        <begin position="134"/>
        <end position="166"/>
    </location>
</feature>
<keyword evidence="2" id="KW-0813">Transport</keyword>
<dbReference type="Pfam" id="PF12796">
    <property type="entry name" value="Ank_2"/>
    <property type="match status" value="2"/>
</dbReference>
<feature type="domain" description="Ion transport" evidence="14">
    <location>
        <begin position="501"/>
        <end position="727"/>
    </location>
</feature>
<evidence type="ECO:0000256" key="2">
    <source>
        <dbReference type="ARBA" id="ARBA00022448"/>
    </source>
</evidence>
<evidence type="ECO:0000256" key="12">
    <source>
        <dbReference type="SAM" id="Coils"/>
    </source>
</evidence>
<organism evidence="15 16">
    <name type="scientific">Bombus vosnesenskii</name>
    <dbReference type="NCBI Taxonomy" id="207650"/>
    <lineage>
        <taxon>Eukaryota</taxon>
        <taxon>Metazoa</taxon>
        <taxon>Ecdysozoa</taxon>
        <taxon>Arthropoda</taxon>
        <taxon>Hexapoda</taxon>
        <taxon>Insecta</taxon>
        <taxon>Pterygota</taxon>
        <taxon>Neoptera</taxon>
        <taxon>Endopterygota</taxon>
        <taxon>Hymenoptera</taxon>
        <taxon>Apocrita</taxon>
        <taxon>Aculeata</taxon>
        <taxon>Apoidea</taxon>
        <taxon>Anthophila</taxon>
        <taxon>Apidae</taxon>
        <taxon>Bombus</taxon>
        <taxon>Pyrobombus</taxon>
    </lineage>
</organism>
<reference evidence="16" key="1">
    <citation type="submission" date="2025-08" db="UniProtKB">
        <authorList>
            <consortium name="RefSeq"/>
        </authorList>
    </citation>
    <scope>IDENTIFICATION</scope>
    <source>
        <tissue evidence="16">Muscle</tissue>
    </source>
</reference>
<feature type="transmembrane region" description="Helical" evidence="13">
    <location>
        <begin position="584"/>
        <end position="617"/>
    </location>
</feature>
<dbReference type="Pfam" id="PF00520">
    <property type="entry name" value="Ion_trans"/>
    <property type="match status" value="1"/>
</dbReference>
<feature type="repeat" description="ANK" evidence="11">
    <location>
        <begin position="67"/>
        <end position="99"/>
    </location>
</feature>
<evidence type="ECO:0000313" key="16">
    <source>
        <dbReference type="RefSeq" id="XP_033351401.1"/>
    </source>
</evidence>
<feature type="transmembrane region" description="Helical" evidence="13">
    <location>
        <begin position="543"/>
        <end position="561"/>
    </location>
</feature>
<dbReference type="InterPro" id="IPR002110">
    <property type="entry name" value="Ankyrin_rpt"/>
</dbReference>
<feature type="repeat" description="ANK" evidence="11">
    <location>
        <begin position="365"/>
        <end position="397"/>
    </location>
</feature>
<evidence type="ECO:0000256" key="10">
    <source>
        <dbReference type="ARBA" id="ARBA00023303"/>
    </source>
</evidence>
<dbReference type="PROSITE" id="PS50297">
    <property type="entry name" value="ANK_REP_REGION"/>
    <property type="match status" value="4"/>
</dbReference>
<feature type="repeat" description="ANK" evidence="11">
    <location>
        <begin position="167"/>
        <end position="199"/>
    </location>
</feature>
<proteinExistence type="predicted"/>
<keyword evidence="9 13" id="KW-0472">Membrane</keyword>
<dbReference type="Pfam" id="PF00023">
    <property type="entry name" value="Ank"/>
    <property type="match status" value="1"/>
</dbReference>
<comment type="subcellular location">
    <subcellularLocation>
        <location evidence="1">Membrane</location>
        <topology evidence="1">Multi-pass membrane protein</topology>
    </subcellularLocation>
</comment>
<dbReference type="PANTHER" id="PTHR47143">
    <property type="entry name" value="TRANSIENT RECEPTOR POTENTIAL CATION CHANNEL PROTEIN PAINLESS"/>
    <property type="match status" value="1"/>
</dbReference>
<keyword evidence="16" id="KW-0675">Receptor</keyword>
<evidence type="ECO:0000256" key="6">
    <source>
        <dbReference type="ARBA" id="ARBA00022989"/>
    </source>
</evidence>